<sequence length="221" mass="24964">MLSDIISFLSNATTLLVLLGYTAALWAALIIWTFFDIKKRTDNILYQVASAVLVLTAGLLGFAIYLILRPSGTKEETAIRMFEEKILEISSQVNVCPKCNEVINERSLFCPNCAVSLKDECSSCQKQLNFSWNACPYCGTKKVKPKEEEVKEILLPEVMLQTASVEEKPALPKINFFSQLSSTIKKQIVERKAQYAKLFENEATVRKTTQKSKRRAKRKPS</sequence>
<feature type="domain" description="DZANK-type" evidence="2">
    <location>
        <begin position="96"/>
        <end position="139"/>
    </location>
</feature>
<name>A0A1G1WD91_9BACT</name>
<feature type="transmembrane region" description="Helical" evidence="1">
    <location>
        <begin position="12"/>
        <end position="32"/>
    </location>
</feature>
<dbReference type="AlphaFoldDB" id="A0A1G1WD91"/>
<protein>
    <recommendedName>
        <fullName evidence="2">DZANK-type domain-containing protein</fullName>
    </recommendedName>
</protein>
<accession>A0A1G1WD91</accession>
<dbReference type="Proteomes" id="UP000178162">
    <property type="component" value="Unassembled WGS sequence"/>
</dbReference>
<feature type="transmembrane region" description="Helical" evidence="1">
    <location>
        <begin position="44"/>
        <end position="68"/>
    </location>
</feature>
<keyword evidence="1" id="KW-1133">Transmembrane helix</keyword>
<gene>
    <name evidence="3" type="ORF">A2134_02135</name>
</gene>
<reference evidence="3 4" key="1">
    <citation type="journal article" date="2016" name="Nat. Commun.">
        <title>Thousands of microbial genomes shed light on interconnected biogeochemical processes in an aquifer system.</title>
        <authorList>
            <person name="Anantharaman K."/>
            <person name="Brown C.T."/>
            <person name="Hug L.A."/>
            <person name="Sharon I."/>
            <person name="Castelle C.J."/>
            <person name="Probst A.J."/>
            <person name="Thomas B.C."/>
            <person name="Singh A."/>
            <person name="Wilkins M.J."/>
            <person name="Karaoz U."/>
            <person name="Brodie E.L."/>
            <person name="Williams K.H."/>
            <person name="Hubbard S.S."/>
            <person name="Banfield J.F."/>
        </authorList>
    </citation>
    <scope>NUCLEOTIDE SEQUENCE [LARGE SCALE GENOMIC DNA]</scope>
</reference>
<evidence type="ECO:0000259" key="2">
    <source>
        <dbReference type="Pfam" id="PF12773"/>
    </source>
</evidence>
<evidence type="ECO:0000313" key="3">
    <source>
        <dbReference type="EMBL" id="OGY25257.1"/>
    </source>
</evidence>
<comment type="caution">
    <text evidence="3">The sequence shown here is derived from an EMBL/GenBank/DDBJ whole genome shotgun (WGS) entry which is preliminary data.</text>
</comment>
<evidence type="ECO:0000313" key="4">
    <source>
        <dbReference type="Proteomes" id="UP000178162"/>
    </source>
</evidence>
<keyword evidence="1" id="KW-0472">Membrane</keyword>
<organism evidence="3 4">
    <name type="scientific">Candidatus Woykebacteria bacterium RBG_16_39_9b</name>
    <dbReference type="NCBI Taxonomy" id="1802595"/>
    <lineage>
        <taxon>Bacteria</taxon>
        <taxon>Candidatus Woykeibacteriota</taxon>
    </lineage>
</organism>
<dbReference type="InterPro" id="IPR025874">
    <property type="entry name" value="DZR"/>
</dbReference>
<keyword evidence="1" id="KW-0812">Transmembrane</keyword>
<dbReference type="EMBL" id="MHCR01000019">
    <property type="protein sequence ID" value="OGY25257.1"/>
    <property type="molecule type" value="Genomic_DNA"/>
</dbReference>
<dbReference type="Pfam" id="PF12773">
    <property type="entry name" value="DZR"/>
    <property type="match status" value="1"/>
</dbReference>
<dbReference type="STRING" id="1802595.A2134_02135"/>
<proteinExistence type="predicted"/>
<evidence type="ECO:0000256" key="1">
    <source>
        <dbReference type="SAM" id="Phobius"/>
    </source>
</evidence>